<evidence type="ECO:0000313" key="3">
    <source>
        <dbReference type="Proteomes" id="UP000321393"/>
    </source>
</evidence>
<evidence type="ECO:0000313" key="2">
    <source>
        <dbReference type="EMBL" id="TYK25518.1"/>
    </source>
</evidence>
<dbReference type="EMBL" id="SSTD01003829">
    <property type="protein sequence ID" value="TYK25518.1"/>
    <property type="molecule type" value="Genomic_DNA"/>
</dbReference>
<organism evidence="2 4">
    <name type="scientific">Cucumis melo var. makuwa</name>
    <name type="common">Oriental melon</name>
    <dbReference type="NCBI Taxonomy" id="1194695"/>
    <lineage>
        <taxon>Eukaryota</taxon>
        <taxon>Viridiplantae</taxon>
        <taxon>Streptophyta</taxon>
        <taxon>Embryophyta</taxon>
        <taxon>Tracheophyta</taxon>
        <taxon>Spermatophyta</taxon>
        <taxon>Magnoliopsida</taxon>
        <taxon>eudicotyledons</taxon>
        <taxon>Gunneridae</taxon>
        <taxon>Pentapetalae</taxon>
        <taxon>rosids</taxon>
        <taxon>fabids</taxon>
        <taxon>Cucurbitales</taxon>
        <taxon>Cucurbitaceae</taxon>
        <taxon>Benincaseae</taxon>
        <taxon>Cucumis</taxon>
    </lineage>
</organism>
<sequence>MLNPKILNNHAELYFPLYGELQMEDEVRRVWKIICKSNPRIGECIAAIVAWGKLKNVPEEEKFFILL</sequence>
<evidence type="ECO:0000313" key="4">
    <source>
        <dbReference type="Proteomes" id="UP000321947"/>
    </source>
</evidence>
<dbReference type="Proteomes" id="UP000321947">
    <property type="component" value="Unassembled WGS sequence"/>
</dbReference>
<name>A0A5D3DPP2_CUCMM</name>
<dbReference type="OrthoDB" id="739241at2759"/>
<dbReference type="AlphaFoldDB" id="A0A5D3DPP2"/>
<gene>
    <name evidence="2" type="ORF">E5676_scaffold352G006680</name>
    <name evidence="1" type="ORF">E6C27_scaffold135G002810</name>
</gene>
<protein>
    <submittedName>
        <fullName evidence="2">Pentatricopeptide repeat-containing protein</fullName>
    </submittedName>
</protein>
<accession>A0A5D3DPP2</accession>
<dbReference type="EMBL" id="SSTE01009109">
    <property type="protein sequence ID" value="KAA0053887.1"/>
    <property type="molecule type" value="Genomic_DNA"/>
</dbReference>
<evidence type="ECO:0000313" key="1">
    <source>
        <dbReference type="EMBL" id="KAA0053887.1"/>
    </source>
</evidence>
<dbReference type="STRING" id="1194695.A0A5D3DPP2"/>
<comment type="caution">
    <text evidence="2">The sequence shown here is derived from an EMBL/GenBank/DDBJ whole genome shotgun (WGS) entry which is preliminary data.</text>
</comment>
<dbReference type="Proteomes" id="UP000321393">
    <property type="component" value="Unassembled WGS sequence"/>
</dbReference>
<proteinExistence type="predicted"/>
<reference evidence="3 4" key="1">
    <citation type="submission" date="2019-08" db="EMBL/GenBank/DDBJ databases">
        <title>Draft genome sequences of two oriental melons (Cucumis melo L. var makuwa).</title>
        <authorList>
            <person name="Kwon S.-Y."/>
        </authorList>
    </citation>
    <scope>NUCLEOTIDE SEQUENCE [LARGE SCALE GENOMIC DNA]</scope>
    <source>
        <strain evidence="4">cv. Chang Bougi</strain>
        <strain evidence="3">cv. SW 3</strain>
        <tissue evidence="2">Leaf</tissue>
    </source>
</reference>